<dbReference type="EMBL" id="JADFTS010000009">
    <property type="protein sequence ID" value="KAF9588908.1"/>
    <property type="molecule type" value="Genomic_DNA"/>
</dbReference>
<comment type="similarity">
    <text evidence="1 6">Belongs to the peptidase S8 family.</text>
</comment>
<evidence type="ECO:0000313" key="9">
    <source>
        <dbReference type="Proteomes" id="UP000631114"/>
    </source>
</evidence>
<dbReference type="InterPro" id="IPR045051">
    <property type="entry name" value="SBT"/>
</dbReference>
<feature type="domain" description="Peptidase S8/S53" evidence="7">
    <location>
        <begin position="45"/>
        <end position="120"/>
    </location>
</feature>
<protein>
    <recommendedName>
        <fullName evidence="7">Peptidase S8/S53 domain-containing protein</fullName>
    </recommendedName>
</protein>
<dbReference type="Proteomes" id="UP000631114">
    <property type="component" value="Unassembled WGS sequence"/>
</dbReference>
<dbReference type="GO" id="GO:0006508">
    <property type="term" value="P:proteolysis"/>
    <property type="evidence" value="ECO:0007669"/>
    <property type="project" value="UniProtKB-KW"/>
</dbReference>
<dbReference type="Pfam" id="PF00082">
    <property type="entry name" value="Peptidase_S8"/>
    <property type="match status" value="1"/>
</dbReference>
<evidence type="ECO:0000256" key="6">
    <source>
        <dbReference type="PROSITE-ProRule" id="PRU01240"/>
    </source>
</evidence>
<dbReference type="AlphaFoldDB" id="A0A835LB56"/>
<evidence type="ECO:0000256" key="4">
    <source>
        <dbReference type="ARBA" id="ARBA00022801"/>
    </source>
</evidence>
<keyword evidence="4" id="KW-0378">Hydrolase</keyword>
<evidence type="ECO:0000256" key="5">
    <source>
        <dbReference type="ARBA" id="ARBA00022825"/>
    </source>
</evidence>
<gene>
    <name evidence="8" type="ORF">IFM89_017139</name>
</gene>
<dbReference type="GO" id="GO:0004252">
    <property type="term" value="F:serine-type endopeptidase activity"/>
    <property type="evidence" value="ECO:0007669"/>
    <property type="project" value="InterPro"/>
</dbReference>
<dbReference type="Gene3D" id="3.40.50.200">
    <property type="entry name" value="Peptidase S8/S53 domain"/>
    <property type="match status" value="1"/>
</dbReference>
<keyword evidence="2" id="KW-0645">Protease</keyword>
<dbReference type="PROSITE" id="PS51892">
    <property type="entry name" value="SUBTILASE"/>
    <property type="match status" value="1"/>
</dbReference>
<evidence type="ECO:0000256" key="1">
    <source>
        <dbReference type="ARBA" id="ARBA00011073"/>
    </source>
</evidence>
<dbReference type="PANTHER" id="PTHR10795">
    <property type="entry name" value="PROPROTEIN CONVERTASE SUBTILISIN/KEXIN"/>
    <property type="match status" value="1"/>
</dbReference>
<dbReference type="OrthoDB" id="4806556at2759"/>
<evidence type="ECO:0000313" key="8">
    <source>
        <dbReference type="EMBL" id="KAF9588908.1"/>
    </source>
</evidence>
<dbReference type="PROSITE" id="PS00138">
    <property type="entry name" value="SUBTILASE_SER"/>
    <property type="match status" value="1"/>
</dbReference>
<keyword evidence="3" id="KW-0732">Signal</keyword>
<dbReference type="InterPro" id="IPR023828">
    <property type="entry name" value="Peptidase_S8_Ser-AS"/>
</dbReference>
<dbReference type="InterPro" id="IPR000209">
    <property type="entry name" value="Peptidase_S8/S53_dom"/>
</dbReference>
<accession>A0A835LB56</accession>
<sequence>MSEMTVSTLVTLDIERYVNGRRSICTTILRSKALQVRQASWLISCVLKLDILAPGQGVLAAVAPNKPCMEVGIYSLVTDYVLYLGTSMAEPHVAGVAALLKSVYRDWSPAAIRSAIMTTAYATDNTH</sequence>
<comment type="caution">
    <text evidence="6">Lacks conserved residue(s) required for the propagation of feature annotation.</text>
</comment>
<dbReference type="SUPFAM" id="SSF52743">
    <property type="entry name" value="Subtilisin-like"/>
    <property type="match status" value="1"/>
</dbReference>
<name>A0A835LB56_9MAGN</name>
<organism evidence="8 9">
    <name type="scientific">Coptis chinensis</name>
    <dbReference type="NCBI Taxonomy" id="261450"/>
    <lineage>
        <taxon>Eukaryota</taxon>
        <taxon>Viridiplantae</taxon>
        <taxon>Streptophyta</taxon>
        <taxon>Embryophyta</taxon>
        <taxon>Tracheophyta</taxon>
        <taxon>Spermatophyta</taxon>
        <taxon>Magnoliopsida</taxon>
        <taxon>Ranunculales</taxon>
        <taxon>Ranunculaceae</taxon>
        <taxon>Coptidoideae</taxon>
        <taxon>Coptis</taxon>
    </lineage>
</organism>
<keyword evidence="5" id="KW-0720">Serine protease</keyword>
<reference evidence="8 9" key="1">
    <citation type="submission" date="2020-10" db="EMBL/GenBank/DDBJ databases">
        <title>The Coptis chinensis genome and diversification of protoberbering-type alkaloids.</title>
        <authorList>
            <person name="Wang B."/>
            <person name="Shu S."/>
            <person name="Song C."/>
            <person name="Liu Y."/>
        </authorList>
    </citation>
    <scope>NUCLEOTIDE SEQUENCE [LARGE SCALE GENOMIC DNA]</scope>
    <source>
        <strain evidence="8">HL-2020</strain>
        <tissue evidence="8">Leaf</tissue>
    </source>
</reference>
<proteinExistence type="inferred from homology"/>
<dbReference type="InterPro" id="IPR036852">
    <property type="entry name" value="Peptidase_S8/S53_dom_sf"/>
</dbReference>
<keyword evidence="9" id="KW-1185">Reference proteome</keyword>
<comment type="caution">
    <text evidence="8">The sequence shown here is derived from an EMBL/GenBank/DDBJ whole genome shotgun (WGS) entry which is preliminary data.</text>
</comment>
<evidence type="ECO:0000256" key="2">
    <source>
        <dbReference type="ARBA" id="ARBA00022670"/>
    </source>
</evidence>
<evidence type="ECO:0000256" key="3">
    <source>
        <dbReference type="ARBA" id="ARBA00022729"/>
    </source>
</evidence>
<evidence type="ECO:0000259" key="7">
    <source>
        <dbReference type="Pfam" id="PF00082"/>
    </source>
</evidence>